<gene>
    <name evidence="1" type="ORF">DB31_9015</name>
</gene>
<accession>A0A085WGI8</accession>
<evidence type="ECO:0008006" key="3">
    <source>
        <dbReference type="Google" id="ProtNLM"/>
    </source>
</evidence>
<proteinExistence type="predicted"/>
<dbReference type="AlphaFoldDB" id="A0A085WGI8"/>
<dbReference type="EMBL" id="JMCB01000009">
    <property type="protein sequence ID" value="KFE66801.1"/>
    <property type="molecule type" value="Genomic_DNA"/>
</dbReference>
<sequence>MPDMRALQGKMRWVLSHRLGPLALALLVGCSSSTRILRLEAEQPEPIVHIAPGDRAPVRVDSAAFLEAFSTHALQVQPAPQPLQQAQRLWLLPSRSAPYATARSRLGLVSVNTQEDMPRGHLLPETSAAEGSISRDYGLWCESRSLPLDCLQLLDGGALLSHDGKRALALHFALTSLWLETKDALEQMVDPLAIQTTLVSAMTMYLMLWVLPEPLSKGIAAAMTVALIGYLGFDTVWSLFQGWALLVEDVDKATSFDQVRDAGRRFSRVLGPNAARVFAMLFTVAAGNTAAGFASKLPSLPGAPQATLAVAIPGGTPLSLAAAVDSVTVSASGATLVLAPGAVAMASSGDTTVYISRNGGQLQYVGITNDLARRAAEQLREKGIHIEDLMNNLSREDARAVEQVLIEIHGLQKNGGTLLNRINSIARSNPKYARALRRGKELLKTLKNGDQLE</sequence>
<keyword evidence="2" id="KW-1185">Reference proteome</keyword>
<comment type="caution">
    <text evidence="1">The sequence shown here is derived from an EMBL/GenBank/DDBJ whole genome shotgun (WGS) entry which is preliminary data.</text>
</comment>
<protein>
    <recommendedName>
        <fullName evidence="3">Lipoprotein</fullName>
    </recommendedName>
</protein>
<evidence type="ECO:0000313" key="2">
    <source>
        <dbReference type="Proteomes" id="UP000028725"/>
    </source>
</evidence>
<dbReference type="STRING" id="394096.DB31_9015"/>
<dbReference type="OrthoDB" id="5488025at2"/>
<dbReference type="PROSITE" id="PS51257">
    <property type="entry name" value="PROKAR_LIPOPROTEIN"/>
    <property type="match status" value="1"/>
</dbReference>
<dbReference type="Proteomes" id="UP000028725">
    <property type="component" value="Unassembled WGS sequence"/>
</dbReference>
<evidence type="ECO:0000313" key="1">
    <source>
        <dbReference type="EMBL" id="KFE66801.1"/>
    </source>
</evidence>
<reference evidence="1 2" key="1">
    <citation type="submission" date="2014-04" db="EMBL/GenBank/DDBJ databases">
        <title>Genome assembly of Hyalangium minutum DSM 14724.</title>
        <authorList>
            <person name="Sharma G."/>
            <person name="Subramanian S."/>
        </authorList>
    </citation>
    <scope>NUCLEOTIDE SEQUENCE [LARGE SCALE GENOMIC DNA]</scope>
    <source>
        <strain evidence="1 2">DSM 14724</strain>
    </source>
</reference>
<dbReference type="RefSeq" id="WP_052420207.1">
    <property type="nucleotide sequence ID" value="NZ_JMCB01000009.1"/>
</dbReference>
<organism evidence="1 2">
    <name type="scientific">Hyalangium minutum</name>
    <dbReference type="NCBI Taxonomy" id="394096"/>
    <lineage>
        <taxon>Bacteria</taxon>
        <taxon>Pseudomonadati</taxon>
        <taxon>Myxococcota</taxon>
        <taxon>Myxococcia</taxon>
        <taxon>Myxococcales</taxon>
        <taxon>Cystobacterineae</taxon>
        <taxon>Archangiaceae</taxon>
        <taxon>Hyalangium</taxon>
    </lineage>
</organism>
<name>A0A085WGI8_9BACT</name>